<dbReference type="InterPro" id="IPR013424">
    <property type="entry name" value="Ice-binding_C"/>
</dbReference>
<dbReference type="KEGG" id="cari:FNU76_10075"/>
<sequence length="173" mass="17834">MTLSFKKAAIALALAGSCGAAFASTGFGGGNQTFDAGLLNSTSHTQLLVNGNFSNAFSFDLDVLSDFTYQANTFYLSLFGNTVTDITNFGITLDGNALPVGQQGKLESAFGTMRLGAGSHTLTLTGKGQGWVGGAYSMNMSASPVPVPEPESYAMLLAGLGVMGAIARRRNKA</sequence>
<name>A0A516SEW0_9NEIS</name>
<dbReference type="NCBIfam" id="NF038126">
    <property type="entry name" value="PEP_CTERM_FxDxF"/>
    <property type="match status" value="1"/>
</dbReference>
<dbReference type="Proteomes" id="UP000317550">
    <property type="component" value="Chromosome"/>
</dbReference>
<reference evidence="4" key="1">
    <citation type="submission" date="2019-07" db="EMBL/GenBank/DDBJ databases">
        <title>Chitinimonas sp. nov., isolated from Ny-Alesund, arctica soil.</title>
        <authorList>
            <person name="Xu Q."/>
            <person name="Peng F."/>
        </authorList>
    </citation>
    <scope>NUCLEOTIDE SEQUENCE [LARGE SCALE GENOMIC DNA]</scope>
    <source>
        <strain evidence="4">R3-44</strain>
    </source>
</reference>
<feature type="domain" description="Ice-binding protein C-terminal" evidence="2">
    <location>
        <begin position="146"/>
        <end position="170"/>
    </location>
</feature>
<accession>A0A516SEW0</accession>
<keyword evidence="1" id="KW-0732">Signal</keyword>
<evidence type="ECO:0000313" key="4">
    <source>
        <dbReference type="Proteomes" id="UP000317550"/>
    </source>
</evidence>
<gene>
    <name evidence="3" type="ORF">FNU76_10075</name>
</gene>
<dbReference type="AlphaFoldDB" id="A0A516SEW0"/>
<dbReference type="RefSeq" id="WP_144278077.1">
    <property type="nucleotide sequence ID" value="NZ_CP041730.1"/>
</dbReference>
<dbReference type="NCBIfam" id="TIGR02595">
    <property type="entry name" value="PEP_CTERM"/>
    <property type="match status" value="1"/>
</dbReference>
<dbReference type="EMBL" id="CP041730">
    <property type="protein sequence ID" value="QDQ26683.1"/>
    <property type="molecule type" value="Genomic_DNA"/>
</dbReference>
<evidence type="ECO:0000256" key="1">
    <source>
        <dbReference type="SAM" id="SignalP"/>
    </source>
</evidence>
<protein>
    <submittedName>
        <fullName evidence="3">PEP-CTERM sorting domain-containing protein</fullName>
    </submittedName>
</protein>
<evidence type="ECO:0000313" key="3">
    <source>
        <dbReference type="EMBL" id="QDQ26683.1"/>
    </source>
</evidence>
<organism evidence="3 4">
    <name type="scientific">Chitinimonas arctica</name>
    <dbReference type="NCBI Taxonomy" id="2594795"/>
    <lineage>
        <taxon>Bacteria</taxon>
        <taxon>Pseudomonadati</taxon>
        <taxon>Pseudomonadota</taxon>
        <taxon>Betaproteobacteria</taxon>
        <taxon>Neisseriales</taxon>
        <taxon>Chitinibacteraceae</taxon>
        <taxon>Chitinimonas</taxon>
    </lineage>
</organism>
<feature type="signal peptide" evidence="1">
    <location>
        <begin position="1"/>
        <end position="23"/>
    </location>
</feature>
<dbReference type="Pfam" id="PF07589">
    <property type="entry name" value="PEP-CTERM"/>
    <property type="match status" value="1"/>
</dbReference>
<proteinExistence type="predicted"/>
<keyword evidence="4" id="KW-1185">Reference proteome</keyword>
<feature type="chain" id="PRO_5022106337" evidence="1">
    <location>
        <begin position="24"/>
        <end position="173"/>
    </location>
</feature>
<evidence type="ECO:0000259" key="2">
    <source>
        <dbReference type="Pfam" id="PF07589"/>
    </source>
</evidence>
<dbReference type="PROSITE" id="PS51257">
    <property type="entry name" value="PROKAR_LIPOPROTEIN"/>
    <property type="match status" value="1"/>
</dbReference>